<feature type="transmembrane region" description="Helical" evidence="5">
    <location>
        <begin position="154"/>
        <end position="178"/>
    </location>
</feature>
<dbReference type="CDD" id="cd00156">
    <property type="entry name" value="REC"/>
    <property type="match status" value="1"/>
</dbReference>
<dbReference type="Pfam" id="PF17152">
    <property type="entry name" value="CHASE8"/>
    <property type="match status" value="1"/>
</dbReference>
<feature type="domain" description="Response regulatory" evidence="7">
    <location>
        <begin position="463"/>
        <end position="574"/>
    </location>
</feature>
<dbReference type="SUPFAM" id="SSF47384">
    <property type="entry name" value="Homodimeric domain of signal transducing histidine kinase"/>
    <property type="match status" value="1"/>
</dbReference>
<dbReference type="Gene3D" id="3.40.50.2300">
    <property type="match status" value="1"/>
</dbReference>
<dbReference type="InterPro" id="IPR003661">
    <property type="entry name" value="HisK_dim/P_dom"/>
</dbReference>
<proteinExistence type="predicted"/>
<evidence type="ECO:0000256" key="1">
    <source>
        <dbReference type="ARBA" id="ARBA00000085"/>
    </source>
</evidence>
<feature type="domain" description="Histidine kinase" evidence="6">
    <location>
        <begin position="228"/>
        <end position="442"/>
    </location>
</feature>
<evidence type="ECO:0000313" key="8">
    <source>
        <dbReference type="EMBL" id="PSJ37243.1"/>
    </source>
</evidence>
<evidence type="ECO:0000256" key="2">
    <source>
        <dbReference type="ARBA" id="ARBA00012438"/>
    </source>
</evidence>
<dbReference type="InterPro" id="IPR001789">
    <property type="entry name" value="Sig_transdc_resp-reg_receiver"/>
</dbReference>
<dbReference type="Gene3D" id="1.10.287.130">
    <property type="match status" value="1"/>
</dbReference>
<feature type="modified residue" description="4-aspartylphosphate" evidence="4">
    <location>
        <position position="512"/>
    </location>
</feature>
<dbReference type="PRINTS" id="PR00344">
    <property type="entry name" value="BCTRLSENSOR"/>
</dbReference>
<dbReference type="RefSeq" id="WP_106515232.1">
    <property type="nucleotide sequence ID" value="NZ_PXYI01000009.1"/>
</dbReference>
<dbReference type="SUPFAM" id="SSF52172">
    <property type="entry name" value="CheY-like"/>
    <property type="match status" value="1"/>
</dbReference>
<keyword evidence="9" id="KW-1185">Reference proteome</keyword>
<dbReference type="Pfam" id="PF02518">
    <property type="entry name" value="HATPase_c"/>
    <property type="match status" value="1"/>
</dbReference>
<dbReference type="OrthoDB" id="9796100at2"/>
<dbReference type="Proteomes" id="UP000241167">
    <property type="component" value="Unassembled WGS sequence"/>
</dbReference>
<evidence type="ECO:0000256" key="3">
    <source>
        <dbReference type="ARBA" id="ARBA00022553"/>
    </source>
</evidence>
<dbReference type="InterPro" id="IPR033417">
    <property type="entry name" value="CHASE8"/>
</dbReference>
<keyword evidence="5" id="KW-0812">Transmembrane</keyword>
<sequence length="579" mass="61680">MFRFARFARRWPKVPIAAALMALVLLAVGLAVIFQSDRSYGLQKIEETRVQAEILAASVTPALDFGDAATAREAANALGVNPQIAAAGIYNRDGSRLAGFERQPGALPTRLAGGWKPGGRLVQVVVPVVRERETIGSVYLSSVREPTLRRLARYSVVGLLVIMAVLVVLVLGFTQLALRRANWELEARADALSAAYAELQIQVEERTRAEDQLRQSQKMQALGQLTGGIAHDFNNLLTVIQGSADMLRRPGLAEEKRVRFADAIVQTAGRAAALTSQLLAFARRQPLRTEVIDLAGHLEGMADLLDRTLGERVKVVIEAMPDLCPIEADPAQLESAILNIAVNARDAMPDGGTLTIRVAQAEPLADGRSAVAVAVSDTGDGIPPDVLARVFEPFFTTKDVGRGTGLGLSQVYGFAAQSGGDAKLASEVGVGTTVTIVLPCTGHDLLVAPTAPTDRAPSHRTGSILVVDDNEEVGSFAEHLLTELGHVVVRAASGAEALERLNEGRFDVLFTDVVMPGMSGIELAAKVRERAPTTALVLTTGFSDEITRSGTGGLPVVFKPYRLETLTEVLESALAEKEG</sequence>
<dbReference type="InterPro" id="IPR005467">
    <property type="entry name" value="His_kinase_dom"/>
</dbReference>
<gene>
    <name evidence="8" type="ORF">C7I55_22185</name>
</gene>
<evidence type="ECO:0000256" key="5">
    <source>
        <dbReference type="SAM" id="Phobius"/>
    </source>
</evidence>
<accession>A0A2P7QH25</accession>
<keyword evidence="5" id="KW-0472">Membrane</keyword>
<dbReference type="EC" id="2.7.13.3" evidence="2"/>
<organism evidence="8 9">
    <name type="scientific">Allosphingosinicella deserti</name>
    <dbReference type="NCBI Taxonomy" id="2116704"/>
    <lineage>
        <taxon>Bacteria</taxon>
        <taxon>Pseudomonadati</taxon>
        <taxon>Pseudomonadota</taxon>
        <taxon>Alphaproteobacteria</taxon>
        <taxon>Sphingomonadales</taxon>
        <taxon>Sphingomonadaceae</taxon>
        <taxon>Allosphingosinicella</taxon>
    </lineage>
</organism>
<dbReference type="SMART" id="SM00388">
    <property type="entry name" value="HisKA"/>
    <property type="match status" value="1"/>
</dbReference>
<dbReference type="InterPro" id="IPR036890">
    <property type="entry name" value="HATPase_C_sf"/>
</dbReference>
<dbReference type="PROSITE" id="PS50110">
    <property type="entry name" value="RESPONSE_REGULATORY"/>
    <property type="match status" value="1"/>
</dbReference>
<protein>
    <recommendedName>
        <fullName evidence="2">histidine kinase</fullName>
        <ecNumber evidence="2">2.7.13.3</ecNumber>
    </recommendedName>
</protein>
<evidence type="ECO:0000256" key="4">
    <source>
        <dbReference type="PROSITE-ProRule" id="PRU00169"/>
    </source>
</evidence>
<dbReference type="PANTHER" id="PTHR43065">
    <property type="entry name" value="SENSOR HISTIDINE KINASE"/>
    <property type="match status" value="1"/>
</dbReference>
<comment type="caution">
    <text evidence="8">The sequence shown here is derived from an EMBL/GenBank/DDBJ whole genome shotgun (WGS) entry which is preliminary data.</text>
</comment>
<dbReference type="PANTHER" id="PTHR43065:SF49">
    <property type="entry name" value="HISTIDINE KINASE"/>
    <property type="match status" value="1"/>
</dbReference>
<dbReference type="GO" id="GO:0000155">
    <property type="term" value="F:phosphorelay sensor kinase activity"/>
    <property type="evidence" value="ECO:0007669"/>
    <property type="project" value="InterPro"/>
</dbReference>
<comment type="catalytic activity">
    <reaction evidence="1">
        <text>ATP + protein L-histidine = ADP + protein N-phospho-L-histidine.</text>
        <dbReference type="EC" id="2.7.13.3"/>
    </reaction>
</comment>
<evidence type="ECO:0000259" key="6">
    <source>
        <dbReference type="PROSITE" id="PS50109"/>
    </source>
</evidence>
<dbReference type="InterPro" id="IPR003594">
    <property type="entry name" value="HATPase_dom"/>
</dbReference>
<dbReference type="CDD" id="cd00082">
    <property type="entry name" value="HisKA"/>
    <property type="match status" value="1"/>
</dbReference>
<keyword evidence="8" id="KW-0418">Kinase</keyword>
<dbReference type="Pfam" id="PF00512">
    <property type="entry name" value="HisKA"/>
    <property type="match status" value="1"/>
</dbReference>
<keyword evidence="8" id="KW-0808">Transferase</keyword>
<dbReference type="SMART" id="SM00387">
    <property type="entry name" value="HATPase_c"/>
    <property type="match status" value="1"/>
</dbReference>
<dbReference type="SUPFAM" id="SSF55874">
    <property type="entry name" value="ATPase domain of HSP90 chaperone/DNA topoisomerase II/histidine kinase"/>
    <property type="match status" value="1"/>
</dbReference>
<evidence type="ECO:0000313" key="9">
    <source>
        <dbReference type="Proteomes" id="UP000241167"/>
    </source>
</evidence>
<dbReference type="PROSITE" id="PS50109">
    <property type="entry name" value="HIS_KIN"/>
    <property type="match status" value="1"/>
</dbReference>
<keyword evidence="5" id="KW-1133">Transmembrane helix</keyword>
<evidence type="ECO:0000259" key="7">
    <source>
        <dbReference type="PROSITE" id="PS50110"/>
    </source>
</evidence>
<name>A0A2P7QH25_9SPHN</name>
<dbReference type="InterPro" id="IPR004358">
    <property type="entry name" value="Sig_transdc_His_kin-like_C"/>
</dbReference>
<keyword evidence="3 4" id="KW-0597">Phosphoprotein</keyword>
<dbReference type="InterPro" id="IPR036097">
    <property type="entry name" value="HisK_dim/P_sf"/>
</dbReference>
<reference evidence="8 9" key="1">
    <citation type="submission" date="2018-03" db="EMBL/GenBank/DDBJ databases">
        <title>The draft genome of Sphingosinicella sp. GL-C-18.</title>
        <authorList>
            <person name="Liu L."/>
            <person name="Li L."/>
            <person name="Liang L."/>
            <person name="Zhang X."/>
            <person name="Wang T."/>
        </authorList>
    </citation>
    <scope>NUCLEOTIDE SEQUENCE [LARGE SCALE GENOMIC DNA]</scope>
    <source>
        <strain evidence="8 9">GL-C-18</strain>
    </source>
</reference>
<dbReference type="SMART" id="SM00448">
    <property type="entry name" value="REC"/>
    <property type="match status" value="1"/>
</dbReference>
<dbReference type="AlphaFoldDB" id="A0A2P7QH25"/>
<dbReference type="Pfam" id="PF00072">
    <property type="entry name" value="Response_reg"/>
    <property type="match status" value="1"/>
</dbReference>
<dbReference type="Gene3D" id="3.30.565.10">
    <property type="entry name" value="Histidine kinase-like ATPase, C-terminal domain"/>
    <property type="match status" value="1"/>
</dbReference>
<dbReference type="EMBL" id="PXYI01000009">
    <property type="protein sequence ID" value="PSJ37243.1"/>
    <property type="molecule type" value="Genomic_DNA"/>
</dbReference>
<dbReference type="InterPro" id="IPR011006">
    <property type="entry name" value="CheY-like_superfamily"/>
</dbReference>